<feature type="active site" description="Tele-AMP-histidine intermediate" evidence="1">
    <location>
        <position position="107"/>
    </location>
</feature>
<sequence>MRNSNAGAAHCLFCRIVEGQLPSSRVVEDEHCIALMDAFPLRPGHVLVIPRRHAETLTDLTPELRAHLLETAQGIAQALRRSPLAPDGIHFAINEGRAAHQTVPHCHIHVLPRRRGDLAGLLGQILSKPIQLLRGPRRQDERETQARLIAQYLEF</sequence>
<dbReference type="Proteomes" id="UP000297890">
    <property type="component" value="Unassembled WGS sequence"/>
</dbReference>
<evidence type="ECO:0000313" key="5">
    <source>
        <dbReference type="EMBL" id="TFZ82130.1"/>
    </source>
</evidence>
<dbReference type="PRINTS" id="PR00332">
    <property type="entry name" value="HISTRIAD"/>
</dbReference>
<evidence type="ECO:0000259" key="4">
    <source>
        <dbReference type="PROSITE" id="PS51084"/>
    </source>
</evidence>
<dbReference type="Pfam" id="PF01230">
    <property type="entry name" value="HIT"/>
    <property type="match status" value="1"/>
</dbReference>
<dbReference type="InterPro" id="IPR001310">
    <property type="entry name" value="Histidine_triad_HIT"/>
</dbReference>
<keyword evidence="6" id="KW-1185">Reference proteome</keyword>
<dbReference type="InterPro" id="IPR011146">
    <property type="entry name" value="HIT-like"/>
</dbReference>
<accession>A0A4Z0F985</accession>
<name>A0A4Z0F985_9GAMM</name>
<dbReference type="GO" id="GO:0009117">
    <property type="term" value="P:nucleotide metabolic process"/>
    <property type="evidence" value="ECO:0007669"/>
    <property type="project" value="TreeGrafter"/>
</dbReference>
<organism evidence="5 6">
    <name type="scientific">Candidatus Macondimonas diazotrophica</name>
    <dbReference type="NCBI Taxonomy" id="2305248"/>
    <lineage>
        <taxon>Bacteria</taxon>
        <taxon>Pseudomonadati</taxon>
        <taxon>Pseudomonadota</taxon>
        <taxon>Gammaproteobacteria</taxon>
        <taxon>Chromatiales</taxon>
        <taxon>Ectothiorhodospiraceae</taxon>
        <taxon>Candidatus Macondimonas</taxon>
    </lineage>
</organism>
<feature type="short sequence motif" description="Histidine triad motif" evidence="2 3">
    <location>
        <begin position="105"/>
        <end position="109"/>
    </location>
</feature>
<dbReference type="GO" id="GO:0003824">
    <property type="term" value="F:catalytic activity"/>
    <property type="evidence" value="ECO:0007669"/>
    <property type="project" value="InterPro"/>
</dbReference>
<evidence type="ECO:0000313" key="6">
    <source>
        <dbReference type="Proteomes" id="UP000297890"/>
    </source>
</evidence>
<dbReference type="PANTHER" id="PTHR46648:SF1">
    <property type="entry name" value="ADENOSINE 5'-MONOPHOSPHORAMIDASE HNT1"/>
    <property type="match status" value="1"/>
</dbReference>
<dbReference type="EMBL" id="SRIO01000012">
    <property type="protein sequence ID" value="TFZ82130.1"/>
    <property type="molecule type" value="Genomic_DNA"/>
</dbReference>
<proteinExistence type="predicted"/>
<reference evidence="5 6" key="1">
    <citation type="journal article" date="2019" name="ISME J.">
        <title>Candidatus Macondimonas diazotrophica, a novel gammaproteobacterial genus dominating crude-oil-contaminated coastal sediments.</title>
        <authorList>
            <person name="Karthikeyan S."/>
            <person name="Konstantinidis K."/>
        </authorList>
    </citation>
    <scope>NUCLEOTIDE SEQUENCE [LARGE SCALE GENOMIC DNA]</scope>
    <source>
        <strain evidence="5 6">KTK01</strain>
    </source>
</reference>
<feature type="domain" description="HIT" evidence="4">
    <location>
        <begin position="12"/>
        <end position="120"/>
    </location>
</feature>
<dbReference type="SUPFAM" id="SSF54197">
    <property type="entry name" value="HIT-like"/>
    <property type="match status" value="1"/>
</dbReference>
<evidence type="ECO:0000256" key="1">
    <source>
        <dbReference type="PIRSR" id="PIRSR601310-1"/>
    </source>
</evidence>
<dbReference type="InterPro" id="IPR036265">
    <property type="entry name" value="HIT-like_sf"/>
</dbReference>
<gene>
    <name evidence="5" type="ORF">E4680_09670</name>
</gene>
<protein>
    <submittedName>
        <fullName evidence="5">HIT family protein</fullName>
    </submittedName>
</protein>
<dbReference type="PANTHER" id="PTHR46648">
    <property type="entry name" value="HIT FAMILY PROTEIN 1"/>
    <property type="match status" value="1"/>
</dbReference>
<comment type="caution">
    <text evidence="5">The sequence shown here is derived from an EMBL/GenBank/DDBJ whole genome shotgun (WGS) entry which is preliminary data.</text>
</comment>
<dbReference type="AlphaFoldDB" id="A0A4Z0F985"/>
<dbReference type="OrthoDB" id="9784774at2"/>
<evidence type="ECO:0000256" key="2">
    <source>
        <dbReference type="PIRSR" id="PIRSR601310-3"/>
    </source>
</evidence>
<evidence type="ECO:0000256" key="3">
    <source>
        <dbReference type="PROSITE-ProRule" id="PRU00464"/>
    </source>
</evidence>
<dbReference type="Gene3D" id="3.30.428.10">
    <property type="entry name" value="HIT-like"/>
    <property type="match status" value="1"/>
</dbReference>
<dbReference type="PROSITE" id="PS51084">
    <property type="entry name" value="HIT_2"/>
    <property type="match status" value="1"/>
</dbReference>